<dbReference type="AlphaFoldDB" id="F0WZ63"/>
<evidence type="ECO:0000256" key="3">
    <source>
        <dbReference type="ARBA" id="ARBA00012780"/>
    </source>
</evidence>
<evidence type="ECO:0000256" key="4">
    <source>
        <dbReference type="ARBA" id="ARBA00022475"/>
    </source>
</evidence>
<keyword evidence="5" id="KW-0378">Hydrolase</keyword>
<evidence type="ECO:0000256" key="7">
    <source>
        <dbReference type="ARBA" id="ARBA00023180"/>
    </source>
</evidence>
<keyword evidence="4" id="KW-1003">Cell membrane</keyword>
<accession>F0WZ63</accession>
<dbReference type="InterPro" id="IPR050732">
    <property type="entry name" value="Beta-glucan_modifiers"/>
</dbReference>
<dbReference type="PANTHER" id="PTHR16631">
    <property type="entry name" value="GLUCAN 1,3-BETA-GLUCOSIDASE"/>
    <property type="match status" value="1"/>
</dbReference>
<evidence type="ECO:0000256" key="2">
    <source>
        <dbReference type="ARBA" id="ARBA00004236"/>
    </source>
</evidence>
<reference evidence="14" key="2">
    <citation type="submission" date="2011-02" db="EMBL/GenBank/DDBJ databases">
        <authorList>
            <person name="MacLean D."/>
        </authorList>
    </citation>
    <scope>NUCLEOTIDE SEQUENCE</scope>
</reference>
<keyword evidence="6" id="KW-0472">Membrane</keyword>
<keyword evidence="9" id="KW-0961">Cell wall biogenesis/degradation</keyword>
<dbReference type="SUPFAM" id="SSF51445">
    <property type="entry name" value="(Trans)glycosidases"/>
    <property type="match status" value="1"/>
</dbReference>
<dbReference type="GO" id="GO:0042973">
    <property type="term" value="F:glucan endo-1,3-beta-D-glucosidase activity"/>
    <property type="evidence" value="ECO:0007669"/>
    <property type="project" value="UniProtKB-EC"/>
</dbReference>
<evidence type="ECO:0000256" key="13">
    <source>
        <dbReference type="ARBA" id="ARBA00043078"/>
    </source>
</evidence>
<sequence length="272" mass="30796">MLNQYIRGLILAFATFIRKSESLYGVAYDMADVKSTNMLVKDFQMMKYYAFEVVRVYTWRNELNISANAIELGLKLILTVDMDNIQSGCDIVNAKPEAFEAACMGNERLAGNSHTIESMISGITQFKGCLKQNVNIALCERITEFTGMDLTVFNNHVTYMLPTIHPFFSQLEVKDGMSDLRGEYQSLLGKYSESILGISETGFPSNGLKMVTNEPSLQILCKMFAEFRNFTDEHHPNLPFIFFMFADTSYKNEVAENSFGILTQDRKPKCGC</sequence>
<keyword evidence="7" id="KW-0325">Glycoprotein</keyword>
<dbReference type="HOGENOM" id="CLU_1024585_0_0_1"/>
<gene>
    <name evidence="14" type="primary">AlNc14C413G11469</name>
    <name evidence="14" type="ORF">ALNC14_129230</name>
</gene>
<organism evidence="14">
    <name type="scientific">Albugo laibachii Nc14</name>
    <dbReference type="NCBI Taxonomy" id="890382"/>
    <lineage>
        <taxon>Eukaryota</taxon>
        <taxon>Sar</taxon>
        <taxon>Stramenopiles</taxon>
        <taxon>Oomycota</taxon>
        <taxon>Peronosporomycetes</taxon>
        <taxon>Albuginales</taxon>
        <taxon>Albuginaceae</taxon>
        <taxon>Albugo</taxon>
    </lineage>
</organism>
<protein>
    <recommendedName>
        <fullName evidence="3">glucan endo-1,3-beta-D-glucosidase</fullName>
        <ecNumber evidence="3">3.2.1.39</ecNumber>
    </recommendedName>
    <alternativeName>
        <fullName evidence="13">Endo-1,3-beta-glucanase btgC</fullName>
    </alternativeName>
    <alternativeName>
        <fullName evidence="12">Laminarinase btgC</fullName>
    </alternativeName>
</protein>
<name>F0WZ63_9STRA</name>
<dbReference type="PANTHER" id="PTHR16631:SF17">
    <property type="entry name" value="GLUCAN ENDO-1,3-BETA-GLUCOSIDASE BTGC"/>
    <property type="match status" value="1"/>
</dbReference>
<keyword evidence="10" id="KW-0624">Polysaccharide degradation</keyword>
<evidence type="ECO:0000256" key="6">
    <source>
        <dbReference type="ARBA" id="ARBA00023136"/>
    </source>
</evidence>
<dbReference type="GO" id="GO:0000272">
    <property type="term" value="P:polysaccharide catabolic process"/>
    <property type="evidence" value="ECO:0007669"/>
    <property type="project" value="UniProtKB-KW"/>
</dbReference>
<evidence type="ECO:0000256" key="8">
    <source>
        <dbReference type="ARBA" id="ARBA00023277"/>
    </source>
</evidence>
<evidence type="ECO:0000256" key="1">
    <source>
        <dbReference type="ARBA" id="ARBA00000382"/>
    </source>
</evidence>
<evidence type="ECO:0000256" key="10">
    <source>
        <dbReference type="ARBA" id="ARBA00023326"/>
    </source>
</evidence>
<comment type="catalytic activity">
    <reaction evidence="1">
        <text>Hydrolysis of (1-&gt;3)-beta-D-glucosidic linkages in (1-&gt;3)-beta-D-glucans.</text>
        <dbReference type="EC" id="3.2.1.39"/>
    </reaction>
</comment>
<keyword evidence="8" id="KW-0119">Carbohydrate metabolism</keyword>
<dbReference type="EC" id="3.2.1.39" evidence="3"/>
<evidence type="ECO:0000313" key="14">
    <source>
        <dbReference type="EMBL" id="CCA26779.1"/>
    </source>
</evidence>
<dbReference type="GO" id="GO:0005886">
    <property type="term" value="C:plasma membrane"/>
    <property type="evidence" value="ECO:0007669"/>
    <property type="project" value="UniProtKB-SubCell"/>
</dbReference>
<evidence type="ECO:0000256" key="5">
    <source>
        <dbReference type="ARBA" id="ARBA00022801"/>
    </source>
</evidence>
<comment type="subcellular location">
    <subcellularLocation>
        <location evidence="2">Cell membrane</location>
    </subcellularLocation>
</comment>
<evidence type="ECO:0000256" key="11">
    <source>
        <dbReference type="ARBA" id="ARBA00037649"/>
    </source>
</evidence>
<proteinExistence type="predicted"/>
<dbReference type="EMBL" id="FR824456">
    <property type="protein sequence ID" value="CCA26779.1"/>
    <property type="molecule type" value="Genomic_DNA"/>
</dbReference>
<comment type="function">
    <text evidence="11">Glucanases play a role in cell expansion during growth, in cell-cell fusion during mating, and in spore release during sporulation. This enzyme may be involved in beta-glucan degradation. Active on laminarin and lichenan.</text>
</comment>
<dbReference type="GO" id="GO:0071555">
    <property type="term" value="P:cell wall organization"/>
    <property type="evidence" value="ECO:0007669"/>
    <property type="project" value="UniProtKB-KW"/>
</dbReference>
<evidence type="ECO:0000256" key="9">
    <source>
        <dbReference type="ARBA" id="ARBA00023316"/>
    </source>
</evidence>
<reference evidence="14" key="1">
    <citation type="journal article" date="2011" name="PLoS Biol.">
        <title>Gene gain and loss during evolution of obligate parasitism in the white rust pathogen of Arabidopsis thaliana.</title>
        <authorList>
            <person name="Kemen E."/>
            <person name="Gardiner A."/>
            <person name="Schultz-Larsen T."/>
            <person name="Kemen A.C."/>
            <person name="Balmuth A.L."/>
            <person name="Robert-Seilaniantz A."/>
            <person name="Bailey K."/>
            <person name="Holub E."/>
            <person name="Studholme D.J."/>
            <person name="Maclean D."/>
            <person name="Jones J.D."/>
        </authorList>
    </citation>
    <scope>NUCLEOTIDE SEQUENCE</scope>
</reference>
<evidence type="ECO:0000256" key="12">
    <source>
        <dbReference type="ARBA" id="ARBA00042373"/>
    </source>
</evidence>
<dbReference type="InterPro" id="IPR017853">
    <property type="entry name" value="GH"/>
</dbReference>